<evidence type="ECO:0000256" key="9">
    <source>
        <dbReference type="ARBA" id="ARBA00023139"/>
    </source>
</evidence>
<evidence type="ECO:0000313" key="17">
    <source>
        <dbReference type="Proteomes" id="UP000254634"/>
    </source>
</evidence>
<keyword evidence="17" id="KW-1185">Reference proteome</keyword>
<dbReference type="InterPro" id="IPR027304">
    <property type="entry name" value="Trigger_fact/SurA_dom_sf"/>
</dbReference>
<dbReference type="PANTHER" id="PTHR47245">
    <property type="entry name" value="PEPTIDYLPROLYL ISOMERASE"/>
    <property type="match status" value="1"/>
</dbReference>
<comment type="subcellular location">
    <subcellularLocation>
        <location evidence="3 12">Cell membrane</location>
        <topology evidence="3 12">Lipid-anchor</topology>
    </subcellularLocation>
</comment>
<dbReference type="InterPro" id="IPR050245">
    <property type="entry name" value="PrsA_foldase"/>
</dbReference>
<dbReference type="AlphaFoldDB" id="A0A380KY05"/>
<evidence type="ECO:0000259" key="15">
    <source>
        <dbReference type="PROSITE" id="PS50198"/>
    </source>
</evidence>
<dbReference type="Gene3D" id="3.10.50.40">
    <property type="match status" value="1"/>
</dbReference>
<dbReference type="HAMAP" id="MF_01145">
    <property type="entry name" value="Foldase_PrsA"/>
    <property type="match status" value="1"/>
</dbReference>
<dbReference type="InterPro" id="IPR000297">
    <property type="entry name" value="PPIase_PpiC"/>
</dbReference>
<comment type="catalytic activity">
    <reaction evidence="1 12">
        <text>[protein]-peptidylproline (omega=180) = [protein]-peptidylproline (omega=0)</text>
        <dbReference type="Rhea" id="RHEA:16237"/>
        <dbReference type="Rhea" id="RHEA-COMP:10747"/>
        <dbReference type="Rhea" id="RHEA-COMP:10748"/>
        <dbReference type="ChEBI" id="CHEBI:83833"/>
        <dbReference type="ChEBI" id="CHEBI:83834"/>
        <dbReference type="EC" id="5.2.1.8"/>
    </reaction>
</comment>
<keyword evidence="5 12" id="KW-1003">Cell membrane</keyword>
<dbReference type="Proteomes" id="UP000254634">
    <property type="component" value="Unassembled WGS sequence"/>
</dbReference>
<dbReference type="STRING" id="1123307.GCA_000380065_01132"/>
<sequence>MDMKKKIMTGAVTLLSVAVLAACSQNSKDIVTMKGDTITVDEFYNQVKNSSAAQEVLLSMTINNVFEKKYGKNVSEKEVNEVYEKSAKTYGDAFSSVLARSGLTTETYKAQIRTNKLVEYAVKKAAEKELNDDAYKAAYETYTPEVTAQIIKLSDEATAKSVAEKAKNGEDFTQLAKDNSTDKNTKDKGGETKFDSASTDVPDDVKKAAFGLEVNGISDVITVKASNSSTASYYVVKLTKKTDKSAKWQDYKKRLKEIIVAQKQSNRSYIQKVISKELSEANIKVKDQAFQNLFTQYIGSTGTSSSTSTSGSSSSSGSSSK</sequence>
<evidence type="ECO:0000256" key="4">
    <source>
        <dbReference type="ARBA" id="ARBA00006071"/>
    </source>
</evidence>
<keyword evidence="9 12" id="KW-0564">Palmitate</keyword>
<evidence type="ECO:0000256" key="6">
    <source>
        <dbReference type="ARBA" id="ARBA00022729"/>
    </source>
</evidence>
<keyword evidence="6 12" id="KW-0732">Signal</keyword>
<keyword evidence="8 12" id="KW-0472">Membrane</keyword>
<dbReference type="EC" id="5.2.1.8" evidence="12"/>
<feature type="region of interest" description="Disordered" evidence="13">
    <location>
        <begin position="176"/>
        <end position="198"/>
    </location>
</feature>
<evidence type="ECO:0000256" key="7">
    <source>
        <dbReference type="ARBA" id="ARBA00023110"/>
    </source>
</evidence>
<accession>A0A380KY05</accession>
<dbReference type="GO" id="GO:0005886">
    <property type="term" value="C:plasma membrane"/>
    <property type="evidence" value="ECO:0007669"/>
    <property type="project" value="UniProtKB-SubCell"/>
</dbReference>
<dbReference type="NCBIfam" id="NF002361">
    <property type="entry name" value="PRK01326.1"/>
    <property type="match status" value="1"/>
</dbReference>
<feature type="compositionally biased region" description="Basic and acidic residues" evidence="13">
    <location>
        <begin position="179"/>
        <end position="194"/>
    </location>
</feature>
<keyword evidence="7 12" id="KW-0697">Rotamase</keyword>
<dbReference type="EMBL" id="UHFR01000005">
    <property type="protein sequence ID" value="SUN76853.1"/>
    <property type="molecule type" value="Genomic_DNA"/>
</dbReference>
<keyword evidence="10 12" id="KW-0413">Isomerase</keyword>
<feature type="domain" description="PpiC" evidence="15">
    <location>
        <begin position="143"/>
        <end position="240"/>
    </location>
</feature>
<evidence type="ECO:0000256" key="12">
    <source>
        <dbReference type="HAMAP-Rule" id="MF_01145"/>
    </source>
</evidence>
<evidence type="ECO:0000256" key="11">
    <source>
        <dbReference type="ARBA" id="ARBA00023288"/>
    </source>
</evidence>
<evidence type="ECO:0000256" key="2">
    <source>
        <dbReference type="ARBA" id="ARBA00003828"/>
    </source>
</evidence>
<feature type="chain" id="PRO_5016639477" description="Foldase protein PrsA" evidence="14">
    <location>
        <begin position="22"/>
        <end position="321"/>
    </location>
</feature>
<dbReference type="PANTHER" id="PTHR47245:SF1">
    <property type="entry name" value="FOLDASE PROTEIN PRSA"/>
    <property type="match status" value="1"/>
</dbReference>
<dbReference type="SUPFAM" id="SSF54534">
    <property type="entry name" value="FKBP-like"/>
    <property type="match status" value="1"/>
</dbReference>
<evidence type="ECO:0000256" key="13">
    <source>
        <dbReference type="SAM" id="MobiDB-lite"/>
    </source>
</evidence>
<comment type="similarity">
    <text evidence="4 12">Belongs to the PrsA family.</text>
</comment>
<dbReference type="OrthoDB" id="2194386at2"/>
<evidence type="ECO:0000256" key="1">
    <source>
        <dbReference type="ARBA" id="ARBA00000971"/>
    </source>
</evidence>
<dbReference type="InterPro" id="IPR046357">
    <property type="entry name" value="PPIase_dom_sf"/>
</dbReference>
<proteinExistence type="inferred from homology"/>
<gene>
    <name evidence="16" type="primary">prsA_2</name>
    <name evidence="12" type="synonym">prsA</name>
    <name evidence="16" type="ORF">NCTC13765_01353</name>
</gene>
<name>A0A380KY05_9STRE</name>
<dbReference type="PROSITE" id="PS50198">
    <property type="entry name" value="PPIC_PPIASE_2"/>
    <property type="match status" value="1"/>
</dbReference>
<dbReference type="Pfam" id="PF00639">
    <property type="entry name" value="Rotamase"/>
    <property type="match status" value="1"/>
</dbReference>
<dbReference type="SUPFAM" id="SSF109998">
    <property type="entry name" value="Triger factor/SurA peptide-binding domain-like"/>
    <property type="match status" value="1"/>
</dbReference>
<evidence type="ECO:0000256" key="8">
    <source>
        <dbReference type="ARBA" id="ARBA00023136"/>
    </source>
</evidence>
<feature type="signal peptide" evidence="14">
    <location>
        <begin position="1"/>
        <end position="21"/>
    </location>
</feature>
<evidence type="ECO:0000313" key="16">
    <source>
        <dbReference type="EMBL" id="SUN76853.1"/>
    </source>
</evidence>
<evidence type="ECO:0000256" key="14">
    <source>
        <dbReference type="SAM" id="SignalP"/>
    </source>
</evidence>
<protein>
    <recommendedName>
        <fullName evidence="12">Foldase protein PrsA</fullName>
        <ecNumber evidence="12">5.2.1.8</ecNumber>
    </recommendedName>
</protein>
<evidence type="ECO:0000256" key="5">
    <source>
        <dbReference type="ARBA" id="ARBA00022475"/>
    </source>
</evidence>
<organism evidence="16 17">
    <name type="scientific">Streptococcus massiliensis</name>
    <dbReference type="NCBI Taxonomy" id="313439"/>
    <lineage>
        <taxon>Bacteria</taxon>
        <taxon>Bacillati</taxon>
        <taxon>Bacillota</taxon>
        <taxon>Bacilli</taxon>
        <taxon>Lactobacillales</taxon>
        <taxon>Streptococcaceae</taxon>
        <taxon>Streptococcus</taxon>
    </lineage>
</organism>
<dbReference type="GO" id="GO:0003755">
    <property type="term" value="F:peptidyl-prolyl cis-trans isomerase activity"/>
    <property type="evidence" value="ECO:0007669"/>
    <property type="project" value="UniProtKB-UniRule"/>
</dbReference>
<evidence type="ECO:0000256" key="3">
    <source>
        <dbReference type="ARBA" id="ARBA00004193"/>
    </source>
</evidence>
<feature type="region of interest" description="Disordered" evidence="13">
    <location>
        <begin position="299"/>
        <end position="321"/>
    </location>
</feature>
<evidence type="ECO:0000256" key="10">
    <source>
        <dbReference type="ARBA" id="ARBA00023235"/>
    </source>
</evidence>
<dbReference type="InterPro" id="IPR023059">
    <property type="entry name" value="Foldase_PrsA"/>
</dbReference>
<comment type="function">
    <text evidence="2 12">Plays a major role in protein secretion by helping the post-translocational extracellular folding of several secreted proteins.</text>
</comment>
<dbReference type="GO" id="GO:0006457">
    <property type="term" value="P:protein folding"/>
    <property type="evidence" value="ECO:0007669"/>
    <property type="project" value="UniProtKB-UniRule"/>
</dbReference>
<dbReference type="PROSITE" id="PS51257">
    <property type="entry name" value="PROKAR_LIPOPROTEIN"/>
    <property type="match status" value="1"/>
</dbReference>
<reference evidence="16" key="1">
    <citation type="submission" date="2018-06" db="EMBL/GenBank/DDBJ databases">
        <authorList>
            <consortium name="Pathogen Informatics"/>
            <person name="Doyle S."/>
        </authorList>
    </citation>
    <scope>NUCLEOTIDE SEQUENCE [LARGE SCALE GENOMIC DNA]</scope>
    <source>
        <strain evidence="16">NCTC13765</strain>
    </source>
</reference>
<keyword evidence="11 12" id="KW-0449">Lipoprotein</keyword>